<dbReference type="Proteomes" id="UP001458880">
    <property type="component" value="Unassembled WGS sequence"/>
</dbReference>
<comment type="caution">
    <text evidence="1">The sequence shown here is derived from an EMBL/GenBank/DDBJ whole genome shotgun (WGS) entry which is preliminary data.</text>
</comment>
<protein>
    <submittedName>
        <fullName evidence="1">Uncharacterized protein</fullName>
    </submittedName>
</protein>
<evidence type="ECO:0000313" key="2">
    <source>
        <dbReference type="Proteomes" id="UP001458880"/>
    </source>
</evidence>
<keyword evidence="2" id="KW-1185">Reference proteome</keyword>
<proteinExistence type="predicted"/>
<dbReference type="EMBL" id="JASPKY010000080">
    <property type="protein sequence ID" value="KAK9738934.1"/>
    <property type="molecule type" value="Genomic_DNA"/>
</dbReference>
<evidence type="ECO:0000313" key="1">
    <source>
        <dbReference type="EMBL" id="KAK9738934.1"/>
    </source>
</evidence>
<organism evidence="1 2">
    <name type="scientific">Popillia japonica</name>
    <name type="common">Japanese beetle</name>
    <dbReference type="NCBI Taxonomy" id="7064"/>
    <lineage>
        <taxon>Eukaryota</taxon>
        <taxon>Metazoa</taxon>
        <taxon>Ecdysozoa</taxon>
        <taxon>Arthropoda</taxon>
        <taxon>Hexapoda</taxon>
        <taxon>Insecta</taxon>
        <taxon>Pterygota</taxon>
        <taxon>Neoptera</taxon>
        <taxon>Endopterygota</taxon>
        <taxon>Coleoptera</taxon>
        <taxon>Polyphaga</taxon>
        <taxon>Scarabaeiformia</taxon>
        <taxon>Scarabaeidae</taxon>
        <taxon>Rutelinae</taxon>
        <taxon>Popillia</taxon>
    </lineage>
</organism>
<reference evidence="1 2" key="1">
    <citation type="journal article" date="2024" name="BMC Genomics">
        <title>De novo assembly and annotation of Popillia japonica's genome with initial clues to its potential as an invasive pest.</title>
        <authorList>
            <person name="Cucini C."/>
            <person name="Boschi S."/>
            <person name="Funari R."/>
            <person name="Cardaioli E."/>
            <person name="Iannotti N."/>
            <person name="Marturano G."/>
            <person name="Paoli F."/>
            <person name="Bruttini M."/>
            <person name="Carapelli A."/>
            <person name="Frati F."/>
            <person name="Nardi F."/>
        </authorList>
    </citation>
    <scope>NUCLEOTIDE SEQUENCE [LARGE SCALE GENOMIC DNA]</scope>
    <source>
        <strain evidence="1">DMR45628</strain>
    </source>
</reference>
<accession>A0AAW1LUU8</accession>
<sequence>MPRRKQDCPKRMKCSLTEELRPVDLREAEIPMITDTQLDTLDTWVVDSEKIKVVEKKTRVTDLVMNSKQVLSLYLMSDESTKYQEDWEEKNEKVIQVIELDYIRPDEEISLRKRSD</sequence>
<name>A0AAW1LUU8_POPJA</name>
<gene>
    <name evidence="1" type="ORF">QE152_g9430</name>
</gene>
<dbReference type="AlphaFoldDB" id="A0AAW1LUU8"/>